<reference evidence="3 4" key="1">
    <citation type="submission" date="2016-10" db="EMBL/GenBank/DDBJ databases">
        <authorList>
            <person name="Varghese N."/>
            <person name="Submissions S."/>
        </authorList>
    </citation>
    <scope>NUCLEOTIDE SEQUENCE [LARGE SCALE GENOMIC DNA]</scope>
    <source>
        <strain evidence="3 4">PL 12/M</strain>
    </source>
</reference>
<dbReference type="InterPro" id="IPR011579">
    <property type="entry name" value="ATPase_dom"/>
</dbReference>
<evidence type="ECO:0008006" key="5">
    <source>
        <dbReference type="Google" id="ProtNLM"/>
    </source>
</evidence>
<accession>A0A7Z7AUQ2</accession>
<dbReference type="PANTHER" id="PTHR34704:SF1">
    <property type="entry name" value="ATPASE"/>
    <property type="match status" value="1"/>
</dbReference>
<dbReference type="SUPFAM" id="SSF52540">
    <property type="entry name" value="P-loop containing nucleoside triphosphate hydrolases"/>
    <property type="match status" value="1"/>
</dbReference>
<evidence type="ECO:0000259" key="1">
    <source>
        <dbReference type="Pfam" id="PF01637"/>
    </source>
</evidence>
<dbReference type="InterPro" id="IPR004256">
    <property type="entry name" value="DUF234"/>
</dbReference>
<dbReference type="Pfam" id="PF01637">
    <property type="entry name" value="ATPase_2"/>
    <property type="match status" value="1"/>
</dbReference>
<evidence type="ECO:0000313" key="3">
    <source>
        <dbReference type="EMBL" id="SDF36129.1"/>
    </source>
</evidence>
<gene>
    <name evidence="3" type="ORF">SAMN04488589_0466</name>
</gene>
<feature type="domain" description="DUF234" evidence="2">
    <location>
        <begin position="312"/>
        <end position="411"/>
    </location>
</feature>
<dbReference type="Pfam" id="PF03008">
    <property type="entry name" value="DUF234"/>
    <property type="match status" value="1"/>
</dbReference>
<name>A0A7Z7AUQ2_9EURY</name>
<dbReference type="Proteomes" id="UP000199259">
    <property type="component" value="Unassembled WGS sequence"/>
</dbReference>
<dbReference type="InterPro" id="IPR027417">
    <property type="entry name" value="P-loop_NTPase"/>
</dbReference>
<proteinExistence type="predicted"/>
<dbReference type="RefSeq" id="WP_091708320.1">
    <property type="nucleotide sequence ID" value="NZ_FNCA01000001.1"/>
</dbReference>
<feature type="domain" description="ATPase" evidence="1">
    <location>
        <begin position="3"/>
        <end position="194"/>
    </location>
</feature>
<protein>
    <recommendedName>
        <fullName evidence="5">ATPase</fullName>
    </recommendedName>
</protein>
<evidence type="ECO:0000259" key="2">
    <source>
        <dbReference type="Pfam" id="PF03008"/>
    </source>
</evidence>
<dbReference type="OrthoDB" id="132045at2157"/>
<organism evidence="3 4">
    <name type="scientific">Methanolobus vulcani</name>
    <dbReference type="NCBI Taxonomy" id="38026"/>
    <lineage>
        <taxon>Archaea</taxon>
        <taxon>Methanobacteriati</taxon>
        <taxon>Methanobacteriota</taxon>
        <taxon>Stenosarchaea group</taxon>
        <taxon>Methanomicrobia</taxon>
        <taxon>Methanosarcinales</taxon>
        <taxon>Methanosarcinaceae</taxon>
        <taxon>Methanolobus</taxon>
    </lineage>
</organism>
<comment type="caution">
    <text evidence="3">The sequence shown here is derived from an EMBL/GenBank/DDBJ whole genome shotgun (WGS) entry which is preliminary data.</text>
</comment>
<dbReference type="Gene3D" id="3.40.50.300">
    <property type="entry name" value="P-loop containing nucleotide triphosphate hydrolases"/>
    <property type="match status" value="2"/>
</dbReference>
<dbReference type="PANTHER" id="PTHR34704">
    <property type="entry name" value="ATPASE"/>
    <property type="match status" value="1"/>
</dbReference>
<keyword evidence="4" id="KW-1185">Reference proteome</keyword>
<dbReference type="EMBL" id="FNCA01000001">
    <property type="protein sequence ID" value="SDF36129.1"/>
    <property type="molecule type" value="Genomic_DNA"/>
</dbReference>
<dbReference type="GO" id="GO:0005524">
    <property type="term" value="F:ATP binding"/>
    <property type="evidence" value="ECO:0007669"/>
    <property type="project" value="InterPro"/>
</dbReference>
<sequence length="469" mass="54900">MKFYDRKKEMEQLREICSSKSFRMIVITGRRRIGKTRLVTEFLRGRKYGYIFVPMHKTKETFLQEVSRDGNIPEFRNVIDLFRYLFEMNEYIFIDEFQNFYDMDKSIYSDMQQLVDEFKQREKKCCIFISGSSYSLMNRIFVDSAHPLYGRADLMMELGPLDLATIAEILSDISIDDPVELIKYYSVFGGIPKYYDLLEGVGAESFEKTAKSFFFDSHMPLLKDEGRNVLVTEFAGEYKIYYSILEAIALGKNKTGEINSVLEGSGSGKAARYLDILRKEYNVVRRETPILEDPRKSRKGIYAIRDPFLHFWFGFIKRYDAYFEQGRTDELFSKFLENFDTFLGFSFERIIKEFLIENRQIIPIYFEKIGRQWGTIKGAPKGGNSYEIDLLLVSPDMKKVMLLECKWRDLDLNGSNNVLRKLQEKTAYLGLPENTEVHYGICARKIADKDSLTNEGVFALDLEDMWKVL</sequence>
<dbReference type="AlphaFoldDB" id="A0A7Z7AUQ2"/>
<evidence type="ECO:0000313" key="4">
    <source>
        <dbReference type="Proteomes" id="UP000199259"/>
    </source>
</evidence>